<gene>
    <name evidence="2" type="ORF">CAQU_03495</name>
</gene>
<keyword evidence="1" id="KW-1133">Transmembrane helix</keyword>
<name>A0A1L7CEL1_9CORY</name>
<keyword evidence="1" id="KW-0472">Membrane</keyword>
<dbReference type="Gene3D" id="2.40.410.10">
    <property type="entry name" value="putative membrane protein from Corynebacterium diphtheriae superfamily"/>
    <property type="match status" value="1"/>
</dbReference>
<dbReference type="InterPro" id="IPR021632">
    <property type="entry name" value="DUF3239"/>
</dbReference>
<evidence type="ECO:0000256" key="1">
    <source>
        <dbReference type="SAM" id="Phobius"/>
    </source>
</evidence>
<evidence type="ECO:0000313" key="2">
    <source>
        <dbReference type="EMBL" id="APT84286.1"/>
    </source>
</evidence>
<reference evidence="2 3" key="1">
    <citation type="submission" date="2014-08" db="EMBL/GenBank/DDBJ databases">
        <title>Complete genome sequence of Corynebacterium aquilae S-613T(T) (=DSM 44791(T)), isolated from the choana of a healthy golden eagle.</title>
        <authorList>
            <person name="Ruckert C."/>
            <person name="Albersmeier A."/>
            <person name="Winkler A."/>
            <person name="Kalinowski J."/>
        </authorList>
    </citation>
    <scope>NUCLEOTIDE SEQUENCE [LARGE SCALE GENOMIC DNA]</scope>
    <source>
        <strain evidence="2 3">S-613</strain>
    </source>
</reference>
<dbReference type="KEGG" id="caqu:CAQU_03495"/>
<accession>A0A1L7CEL1</accession>
<organism evidence="2 3">
    <name type="scientific">Corynebacterium aquilae DSM 44791</name>
    <dbReference type="NCBI Taxonomy" id="1431546"/>
    <lineage>
        <taxon>Bacteria</taxon>
        <taxon>Bacillati</taxon>
        <taxon>Actinomycetota</taxon>
        <taxon>Actinomycetes</taxon>
        <taxon>Mycobacteriales</taxon>
        <taxon>Corynebacteriaceae</taxon>
        <taxon>Corynebacterium</taxon>
    </lineage>
</organism>
<dbReference type="Proteomes" id="UP000185478">
    <property type="component" value="Chromosome"/>
</dbReference>
<proteinExistence type="predicted"/>
<evidence type="ECO:0000313" key="3">
    <source>
        <dbReference type="Proteomes" id="UP000185478"/>
    </source>
</evidence>
<dbReference type="InterPro" id="IPR023124">
    <property type="entry name" value="DUF3239_dom_sf"/>
</dbReference>
<dbReference type="Pfam" id="PF11580">
    <property type="entry name" value="DUF3239"/>
    <property type="match status" value="1"/>
</dbReference>
<dbReference type="EMBL" id="CP009245">
    <property type="protein sequence ID" value="APT84286.1"/>
    <property type="molecule type" value="Genomic_DNA"/>
</dbReference>
<keyword evidence="1" id="KW-0812">Transmembrane</keyword>
<evidence type="ECO:0008006" key="4">
    <source>
        <dbReference type="Google" id="ProtNLM"/>
    </source>
</evidence>
<protein>
    <recommendedName>
        <fullName evidence="4">DUF3239 domain-containing protein</fullName>
    </recommendedName>
</protein>
<keyword evidence="3" id="KW-1185">Reference proteome</keyword>
<dbReference type="RefSeq" id="WP_075728340.1">
    <property type="nucleotide sequence ID" value="NZ_CP009245.1"/>
</dbReference>
<feature type="transmembrane region" description="Helical" evidence="1">
    <location>
        <begin position="26"/>
        <end position="46"/>
    </location>
</feature>
<dbReference type="OrthoDB" id="4548219at2"/>
<dbReference type="STRING" id="1431546.CAQU_03495"/>
<feature type="transmembrane region" description="Helical" evidence="1">
    <location>
        <begin position="53"/>
        <end position="74"/>
    </location>
</feature>
<sequence length="211" mass="22873">MSAMHIEVDESYNAAHNELYRDARRLQWSSLVLGLLLLVGAGLSFWQKSSTTGLISGGLFAACGVGCLVLIPVLPRTIGSPADNYNRYPLVPAIVAKTSARDGVVLALVNTTIDPEGQPRWALAARTVTRINGVQPKKGARVPSVAVGGSSRKNELHYRQVSPMPVDWATPDKSVVKAAQKAIPHSEWTRLESLRDRVDDVLATKNNLLEL</sequence>
<dbReference type="AlphaFoldDB" id="A0A1L7CEL1"/>